<dbReference type="AlphaFoldDB" id="A0A176XFT3"/>
<dbReference type="RefSeq" id="WP_063947941.1">
    <property type="nucleotide sequence ID" value="NZ_LXPS01000006.1"/>
</dbReference>
<evidence type="ECO:0000313" key="4">
    <source>
        <dbReference type="Proteomes" id="UP000077098"/>
    </source>
</evidence>
<dbReference type="Gene3D" id="3.40.50.720">
    <property type="entry name" value="NAD(P)-binding Rossmann-like Domain"/>
    <property type="match status" value="1"/>
</dbReference>
<gene>
    <name evidence="3" type="ORF">A7J57_22475</name>
</gene>
<dbReference type="PRINTS" id="PR00081">
    <property type="entry name" value="GDHRDH"/>
</dbReference>
<dbReference type="Proteomes" id="UP000077098">
    <property type="component" value="Unassembled WGS sequence"/>
</dbReference>
<sequence length="250" mass="25680">MMPIPQGWDLSGRVAIVTGAARGIGLETVNLLRSRGARLVASDLNPAVHELGGEDVATFCGDVSEEATAIGTSGLALQRFGSIDILVNNAGRTMNKPLIDMSTADWDAIMAINARGNFLHSREAVKTMIGRGGGAIVNVASIVSAVGMKDTSVYAASKGAIAQLTKVVAVEYGDRGIRANAVAPGVVETDILEGIVDNSRSTLAAYGDAHPIGRVAQPIDIAEVIAFLASPASSFMTGALVMADGGYTAL</sequence>
<dbReference type="PRINTS" id="PR00080">
    <property type="entry name" value="SDRFAMILY"/>
</dbReference>
<dbReference type="CDD" id="cd05233">
    <property type="entry name" value="SDR_c"/>
    <property type="match status" value="1"/>
</dbReference>
<dbReference type="EMBL" id="LXPS01000006">
    <property type="protein sequence ID" value="OAE48443.1"/>
    <property type="molecule type" value="Genomic_DNA"/>
</dbReference>
<dbReference type="PANTHER" id="PTHR24321">
    <property type="entry name" value="DEHYDROGENASES, SHORT CHAIN"/>
    <property type="match status" value="1"/>
</dbReference>
<dbReference type="PANTHER" id="PTHR24321:SF8">
    <property type="entry name" value="ESTRADIOL 17-BETA-DEHYDROGENASE 8-RELATED"/>
    <property type="match status" value="1"/>
</dbReference>
<reference evidence="3 4" key="1">
    <citation type="submission" date="2016-05" db="EMBL/GenBank/DDBJ databases">
        <authorList>
            <person name="Lavstsen T."/>
            <person name="Jespersen J.S."/>
        </authorList>
    </citation>
    <scope>NUCLEOTIDE SEQUENCE [LARGE SCALE GENOMIC DNA]</scope>
    <source>
        <strain evidence="3 4">KCJ1736</strain>
    </source>
</reference>
<evidence type="ECO:0000313" key="3">
    <source>
        <dbReference type="EMBL" id="OAE48443.1"/>
    </source>
</evidence>
<dbReference type="GO" id="GO:0016491">
    <property type="term" value="F:oxidoreductase activity"/>
    <property type="evidence" value="ECO:0007669"/>
    <property type="project" value="UniProtKB-KW"/>
</dbReference>
<evidence type="ECO:0000256" key="2">
    <source>
        <dbReference type="ARBA" id="ARBA00023002"/>
    </source>
</evidence>
<proteinExistence type="inferred from homology"/>
<dbReference type="SUPFAM" id="SSF51735">
    <property type="entry name" value="NAD(P)-binding Rossmann-fold domains"/>
    <property type="match status" value="1"/>
</dbReference>
<comment type="similarity">
    <text evidence="1">Belongs to the short-chain dehydrogenases/reductases (SDR) family.</text>
</comment>
<dbReference type="InterPro" id="IPR036291">
    <property type="entry name" value="NAD(P)-bd_dom_sf"/>
</dbReference>
<dbReference type="Pfam" id="PF13561">
    <property type="entry name" value="adh_short_C2"/>
    <property type="match status" value="1"/>
</dbReference>
<protein>
    <submittedName>
        <fullName evidence="3">Short-chain dehydrogenase</fullName>
    </submittedName>
</protein>
<dbReference type="InterPro" id="IPR020904">
    <property type="entry name" value="Sc_DH/Rdtase_CS"/>
</dbReference>
<dbReference type="PROSITE" id="PS00061">
    <property type="entry name" value="ADH_SHORT"/>
    <property type="match status" value="1"/>
</dbReference>
<evidence type="ECO:0000256" key="1">
    <source>
        <dbReference type="ARBA" id="ARBA00006484"/>
    </source>
</evidence>
<dbReference type="FunFam" id="3.40.50.720:FF:000084">
    <property type="entry name" value="Short-chain dehydrogenase reductase"/>
    <property type="match status" value="1"/>
</dbReference>
<dbReference type="InterPro" id="IPR002347">
    <property type="entry name" value="SDR_fam"/>
</dbReference>
<organism evidence="3 4">
    <name type="scientific">Agrobacterium tumefaciens</name>
    <dbReference type="NCBI Taxonomy" id="358"/>
    <lineage>
        <taxon>Bacteria</taxon>
        <taxon>Pseudomonadati</taxon>
        <taxon>Pseudomonadota</taxon>
        <taxon>Alphaproteobacteria</taxon>
        <taxon>Hyphomicrobiales</taxon>
        <taxon>Rhizobiaceae</taxon>
        <taxon>Rhizobium/Agrobacterium group</taxon>
        <taxon>Agrobacterium</taxon>
        <taxon>Agrobacterium tumefaciens complex</taxon>
    </lineage>
</organism>
<name>A0A176XFT3_AGRTU</name>
<comment type="caution">
    <text evidence="3">The sequence shown here is derived from an EMBL/GenBank/DDBJ whole genome shotgun (WGS) entry which is preliminary data.</text>
</comment>
<keyword evidence="2" id="KW-0560">Oxidoreductase</keyword>
<accession>A0A176XFT3</accession>